<comment type="caution">
    <text evidence="5">The sequence shown here is derived from an EMBL/GenBank/DDBJ whole genome shotgun (WGS) entry which is preliminary data.</text>
</comment>
<organism evidence="5 6">
    <name type="scientific">Zancudomyces culisetae</name>
    <name type="common">Gut fungus</name>
    <name type="synonym">Smittium culisetae</name>
    <dbReference type="NCBI Taxonomy" id="1213189"/>
    <lineage>
        <taxon>Eukaryota</taxon>
        <taxon>Fungi</taxon>
        <taxon>Fungi incertae sedis</taxon>
        <taxon>Zoopagomycota</taxon>
        <taxon>Kickxellomycotina</taxon>
        <taxon>Harpellomycetes</taxon>
        <taxon>Harpellales</taxon>
        <taxon>Legeriomycetaceae</taxon>
        <taxon>Zancudomyces</taxon>
    </lineage>
</organism>
<dbReference type="SUPFAM" id="SSF46689">
    <property type="entry name" value="Homeodomain-like"/>
    <property type="match status" value="1"/>
</dbReference>
<dbReference type="GO" id="GO:0004386">
    <property type="term" value="F:helicase activity"/>
    <property type="evidence" value="ECO:0007669"/>
    <property type="project" value="UniProtKB-KW"/>
</dbReference>
<dbReference type="SMART" id="SM00717">
    <property type="entry name" value="SANT"/>
    <property type="match status" value="1"/>
</dbReference>
<dbReference type="Gene3D" id="1.10.10.60">
    <property type="entry name" value="Homeodomain-like"/>
    <property type="match status" value="1"/>
</dbReference>
<evidence type="ECO:0000259" key="3">
    <source>
        <dbReference type="PROSITE" id="PS50090"/>
    </source>
</evidence>
<feature type="domain" description="Myb-like" evidence="3">
    <location>
        <begin position="591"/>
        <end position="645"/>
    </location>
</feature>
<keyword evidence="5" id="KW-0540">Nuclease</keyword>
<keyword evidence="5" id="KW-0547">Nucleotide-binding</keyword>
<dbReference type="Pfam" id="PF00249">
    <property type="entry name" value="Myb_DNA-binding"/>
    <property type="match status" value="1"/>
</dbReference>
<evidence type="ECO:0000256" key="1">
    <source>
        <dbReference type="ARBA" id="ARBA00023242"/>
    </source>
</evidence>
<keyword evidence="5" id="KW-0378">Hydrolase</keyword>
<keyword evidence="1" id="KW-0539">Nucleus</keyword>
<accession>A0A1R1PCA6</accession>
<reference evidence="6" key="1">
    <citation type="submission" date="2017-01" db="EMBL/GenBank/DDBJ databases">
        <authorList>
            <person name="Wang Y."/>
            <person name="White M."/>
            <person name="Kvist S."/>
            <person name="Moncalvo J.-M."/>
        </authorList>
    </citation>
    <scope>NUCLEOTIDE SEQUENCE [LARGE SCALE GENOMIC DNA]</scope>
    <source>
        <strain evidence="6">COL-18-3</strain>
    </source>
</reference>
<keyword evidence="5" id="KW-0067">ATP-binding</keyword>
<evidence type="ECO:0000313" key="6">
    <source>
        <dbReference type="Proteomes" id="UP000188320"/>
    </source>
</evidence>
<dbReference type="Proteomes" id="UP000188320">
    <property type="component" value="Unassembled WGS sequence"/>
</dbReference>
<gene>
    <name evidence="5" type="ORF">AX774_g8030</name>
</gene>
<dbReference type="AlphaFoldDB" id="A0A1R1PCA6"/>
<feature type="domain" description="HTH myb-type" evidence="4">
    <location>
        <begin position="591"/>
        <end position="649"/>
    </location>
</feature>
<dbReference type="PANTHER" id="PTHR46734">
    <property type="entry name" value="TELOMERIC REPEAT-BINDING FACTOR 1 TERF1"/>
    <property type="match status" value="1"/>
</dbReference>
<evidence type="ECO:0000256" key="2">
    <source>
        <dbReference type="SAM" id="MobiDB-lite"/>
    </source>
</evidence>
<dbReference type="InterPro" id="IPR017930">
    <property type="entry name" value="Myb_dom"/>
</dbReference>
<dbReference type="InterPro" id="IPR052450">
    <property type="entry name" value="TRBD-Containing_Protein"/>
</dbReference>
<keyword evidence="5" id="KW-0347">Helicase</keyword>
<keyword evidence="6" id="KW-1185">Reference proteome</keyword>
<dbReference type="PROSITE" id="PS50090">
    <property type="entry name" value="MYB_LIKE"/>
    <property type="match status" value="1"/>
</dbReference>
<evidence type="ECO:0000259" key="4">
    <source>
        <dbReference type="PROSITE" id="PS51294"/>
    </source>
</evidence>
<dbReference type="PANTHER" id="PTHR46734:SF1">
    <property type="entry name" value="TELOMERIC REPEAT-BINDING FACTOR 1"/>
    <property type="match status" value="1"/>
</dbReference>
<dbReference type="InterPro" id="IPR009057">
    <property type="entry name" value="Homeodomain-like_sf"/>
</dbReference>
<feature type="compositionally biased region" description="Acidic residues" evidence="2">
    <location>
        <begin position="418"/>
        <end position="440"/>
    </location>
</feature>
<evidence type="ECO:0000313" key="5">
    <source>
        <dbReference type="EMBL" id="OMH78571.1"/>
    </source>
</evidence>
<dbReference type="PROSITE" id="PS51294">
    <property type="entry name" value="HTH_MYB"/>
    <property type="match status" value="1"/>
</dbReference>
<proteinExistence type="predicted"/>
<dbReference type="OrthoDB" id="2801544at2759"/>
<dbReference type="EMBL" id="LSSK01001890">
    <property type="protein sequence ID" value="OMH78571.1"/>
    <property type="molecule type" value="Genomic_DNA"/>
</dbReference>
<keyword evidence="5" id="KW-0255">Endonuclease</keyword>
<dbReference type="InterPro" id="IPR001005">
    <property type="entry name" value="SANT/Myb"/>
</dbReference>
<dbReference type="CDD" id="cd11660">
    <property type="entry name" value="SANT_TRF"/>
    <property type="match status" value="1"/>
</dbReference>
<name>A0A1R1PCA6_ZANCU</name>
<protein>
    <submittedName>
        <fullName evidence="5">DNA annealing helicase and endonuclease ZRANB3</fullName>
    </submittedName>
</protein>
<sequence>MFSESEPKSKKIGFGVSKKTTKTTVAGSFPRGISGKDIESSPYNLNIKLPQWAYASFFAMDRPLLDVDGFRESVKISHEYSRWMKKSPQLTQESLIPELIRLGPFAEALYDVRTNTKAGSVAGDMELGAAEINVEHGQEHECILMFAEKGLRNQIWREDDFVPMMFRIIAQPELRKKRVLTERSRKVQKDSDGRIIDPRVLPGKENYALCRYCGRETKNPYMTFCTKKCIVEYKMRKEPDFIRKAVKERDKGKCANCGIPTVLYYNELLRCETYSDFIEKLGKLSSTNSTWYKKILRKLEDKEKWLEAFGDRNLGTFIKEGYFWEAAHEVDIQYGGGLCGLEGYKTLCVPCHELETNYHRRKKSDKTIGKTREQLRAEVDEVFVNNFREYLATIGLSYEEAMEICDKEKIDMHSQIETESETDDEIESDDKAETDDEIENNDNKIENNPSQQKKVLCNKLMRYGVRSLSEFSPLLGLKITKELVKPEHVYEIRESAHTRKVSQLTNVYSSSRNRSVSSSGIEFEAPLNYKSDNGDKRGEDDIVSVEELLKERPDNLINRANKGINYKNNTLTNLGIRSKSINKSLKSDIGRSSTKKRKWTQSEDDALRHGYRQFGRNWAKIKQKYGAELVNRTNVNIKDRFRILSKTETF</sequence>
<dbReference type="GO" id="GO:0004519">
    <property type="term" value="F:endonuclease activity"/>
    <property type="evidence" value="ECO:0007669"/>
    <property type="project" value="UniProtKB-KW"/>
</dbReference>
<feature type="region of interest" description="Disordered" evidence="2">
    <location>
        <begin position="415"/>
        <end position="450"/>
    </location>
</feature>